<feature type="binding site" evidence="11">
    <location>
        <begin position="366"/>
        <end position="369"/>
    </location>
    <ligand>
        <name>substrate</name>
    </ligand>
</feature>
<dbReference type="SFLD" id="SFLDF00002">
    <property type="entry name" value="enolase"/>
    <property type="match status" value="1"/>
</dbReference>
<sequence length="431" mass="45395">MSTLAFTGARALQILDSRGFPTLRVQIRDDAGDHFYASAPSGASTGSHEAVELRDGGTAWSGRGVTKAVRSVTGEINTLLTSREWDSQSTVDNALRELDGTAEKSRLGANALVAVSMAASRAFAAHDRASLHTWIASTVGCSQRLPVPHFNVLNGGQHAANALAFQEFMIAPVGATTLPDAVEWGADIYHALGSILRKKGMATGLGDEGGYAPEISRPEQALDLIVEAIETAGHRTGAGDVAIALDPAANYFFHDGRYLVGEQSFSTTELVTYYEKLLDNYPIRSLEDPLAEDDPNGWPELTAALGSRIQIVGDDLLVTSAARVQAAIASASANAVLIKPNQVGTVSETFDTLRAAAQGGFTAMVSHRSGETMDSFVADLAVGAGCGQLKAGAPARGERVAKYNRLLEIADEDPALSYGLATPMNQGNQHD</sequence>
<evidence type="ECO:0000256" key="8">
    <source>
        <dbReference type="ARBA" id="ARBA00023239"/>
    </source>
</evidence>
<comment type="subcellular location">
    <subcellularLocation>
        <location evidence="9">Cytoplasm</location>
    </subcellularLocation>
    <subcellularLocation>
        <location evidence="9">Secreted</location>
    </subcellularLocation>
    <subcellularLocation>
        <location evidence="9">Cell surface</location>
    </subcellularLocation>
    <text evidence="9">Fractions of enolase are present in both the cytoplasm and on the cell surface.</text>
</comment>
<dbReference type="SFLD" id="SFLDS00001">
    <property type="entry name" value="Enolase"/>
    <property type="match status" value="1"/>
</dbReference>
<dbReference type="GO" id="GO:0004634">
    <property type="term" value="F:phosphopyruvate hydratase activity"/>
    <property type="evidence" value="ECO:0007669"/>
    <property type="project" value="UniProtKB-UniRule"/>
</dbReference>
<comment type="similarity">
    <text evidence="2 9">Belongs to the enolase family.</text>
</comment>
<comment type="caution">
    <text evidence="15">The sequence shown here is derived from an EMBL/GenBank/DDBJ whole genome shotgun (WGS) entry which is preliminary data.</text>
</comment>
<dbReference type="SFLD" id="SFLDG00178">
    <property type="entry name" value="enolase"/>
    <property type="match status" value="1"/>
</dbReference>
<evidence type="ECO:0000256" key="5">
    <source>
        <dbReference type="ARBA" id="ARBA00022525"/>
    </source>
</evidence>
<feature type="binding site" evidence="9">
    <location>
        <position position="369"/>
    </location>
    <ligand>
        <name>(2R)-2-phosphoglycerate</name>
        <dbReference type="ChEBI" id="CHEBI:58289"/>
    </ligand>
</feature>
<dbReference type="InterPro" id="IPR029017">
    <property type="entry name" value="Enolase-like_N"/>
</dbReference>
<feature type="binding site" evidence="9 12">
    <location>
        <position position="314"/>
    </location>
    <ligand>
        <name>Mg(2+)</name>
        <dbReference type="ChEBI" id="CHEBI:18420"/>
    </ligand>
</feature>
<dbReference type="Pfam" id="PF03952">
    <property type="entry name" value="Enolase_N"/>
    <property type="match status" value="1"/>
</dbReference>
<dbReference type="Proteomes" id="UP000655366">
    <property type="component" value="Unassembled WGS sequence"/>
</dbReference>
<evidence type="ECO:0000259" key="13">
    <source>
        <dbReference type="SMART" id="SM01192"/>
    </source>
</evidence>
<keyword evidence="9 12" id="KW-0479">Metal-binding</keyword>
<feature type="binding site" evidence="9">
    <location>
        <position position="390"/>
    </location>
    <ligand>
        <name>(2R)-2-phosphoglycerate</name>
        <dbReference type="ChEBI" id="CHEBI:58289"/>
    </ligand>
</feature>
<dbReference type="GO" id="GO:0005576">
    <property type="term" value="C:extracellular region"/>
    <property type="evidence" value="ECO:0007669"/>
    <property type="project" value="UniProtKB-SubCell"/>
</dbReference>
<comment type="catalytic activity">
    <reaction evidence="9">
        <text>(2R)-2-phosphoglycerate = phosphoenolpyruvate + H2O</text>
        <dbReference type="Rhea" id="RHEA:10164"/>
        <dbReference type="ChEBI" id="CHEBI:15377"/>
        <dbReference type="ChEBI" id="CHEBI:58289"/>
        <dbReference type="ChEBI" id="CHEBI:58702"/>
        <dbReference type="EC" id="4.2.1.11"/>
    </reaction>
</comment>
<dbReference type="Gene3D" id="3.20.20.120">
    <property type="entry name" value="Enolase-like C-terminal domain"/>
    <property type="match status" value="1"/>
</dbReference>
<comment type="function">
    <text evidence="9">Catalyzes the reversible conversion of 2-phosphoglycerate (2-PG) into phosphoenolpyruvate (PEP). It is essential for the degradation of carbohydrates via glycolysis.</text>
</comment>
<accession>A0A931G8B0</accession>
<keyword evidence="8 9" id="KW-0456">Lyase</keyword>
<feature type="binding site" evidence="9">
    <location>
        <position position="368"/>
    </location>
    <ligand>
        <name>(2R)-2-phosphoglycerate</name>
        <dbReference type="ChEBI" id="CHEBI:58289"/>
    </ligand>
</feature>
<comment type="cofactor">
    <cofactor evidence="9">
        <name>Mg(2+)</name>
        <dbReference type="ChEBI" id="CHEBI:18420"/>
    </cofactor>
    <text evidence="9">Binds a second Mg(2+) ion via substrate during catalysis.</text>
</comment>
<dbReference type="EMBL" id="JADNYM010000014">
    <property type="protein sequence ID" value="MBG0740069.1"/>
    <property type="molecule type" value="Genomic_DNA"/>
</dbReference>
<evidence type="ECO:0000256" key="4">
    <source>
        <dbReference type="ARBA" id="ARBA00017068"/>
    </source>
</evidence>
<dbReference type="PROSITE" id="PS00164">
    <property type="entry name" value="ENOLASE"/>
    <property type="match status" value="1"/>
</dbReference>
<feature type="binding site" evidence="11">
    <location>
        <position position="167"/>
    </location>
    <ligand>
        <name>substrate</name>
    </ligand>
</feature>
<dbReference type="SUPFAM" id="SSF54826">
    <property type="entry name" value="Enolase N-terminal domain-like"/>
    <property type="match status" value="1"/>
</dbReference>
<evidence type="ECO:0000256" key="1">
    <source>
        <dbReference type="ARBA" id="ARBA00005031"/>
    </source>
</evidence>
<dbReference type="RefSeq" id="WP_196397016.1">
    <property type="nucleotide sequence ID" value="NZ_JADNYM010000014.1"/>
</dbReference>
<feature type="active site" description="Proton donor" evidence="9 10">
    <location>
        <position position="208"/>
    </location>
</feature>
<evidence type="ECO:0000256" key="9">
    <source>
        <dbReference type="HAMAP-Rule" id="MF_00318"/>
    </source>
</evidence>
<dbReference type="SMART" id="SM01192">
    <property type="entry name" value="Enolase_C"/>
    <property type="match status" value="1"/>
</dbReference>
<dbReference type="Gene3D" id="3.30.390.10">
    <property type="entry name" value="Enolase-like, N-terminal domain"/>
    <property type="match status" value="1"/>
</dbReference>
<feature type="binding site" evidence="9">
    <location>
        <position position="166"/>
    </location>
    <ligand>
        <name>(2R)-2-phosphoglycerate</name>
        <dbReference type="ChEBI" id="CHEBI:58289"/>
    </ligand>
</feature>
<keyword evidence="9" id="KW-0963">Cytoplasm</keyword>
<keyword evidence="16" id="KW-1185">Reference proteome</keyword>
<dbReference type="GO" id="GO:0006096">
    <property type="term" value="P:glycolytic process"/>
    <property type="evidence" value="ECO:0007669"/>
    <property type="project" value="UniProtKB-UniRule"/>
</dbReference>
<feature type="binding site" evidence="11">
    <location>
        <position position="287"/>
    </location>
    <ligand>
        <name>substrate</name>
    </ligand>
</feature>
<organism evidence="15 16">
    <name type="scientific">Arthrobacter terrae</name>
    <dbReference type="NCBI Taxonomy" id="2935737"/>
    <lineage>
        <taxon>Bacteria</taxon>
        <taxon>Bacillati</taxon>
        <taxon>Actinomycetota</taxon>
        <taxon>Actinomycetes</taxon>
        <taxon>Micrococcales</taxon>
        <taxon>Micrococcaceae</taxon>
        <taxon>Arthrobacter</taxon>
    </lineage>
</organism>
<dbReference type="InterPro" id="IPR000941">
    <property type="entry name" value="Enolase"/>
</dbReference>
<dbReference type="SMART" id="SM01193">
    <property type="entry name" value="Enolase_N"/>
    <property type="match status" value="1"/>
</dbReference>
<evidence type="ECO:0000313" key="15">
    <source>
        <dbReference type="EMBL" id="MBG0740069.1"/>
    </source>
</evidence>
<dbReference type="EC" id="4.2.1.11" evidence="3 9"/>
<dbReference type="Pfam" id="PF00113">
    <property type="entry name" value="Enolase_C"/>
    <property type="match status" value="1"/>
</dbReference>
<keyword evidence="5 9" id="KW-0964">Secreted</keyword>
<keyword evidence="6 9" id="KW-0460">Magnesium</keyword>
<feature type="binding site" evidence="9 12">
    <location>
        <position position="287"/>
    </location>
    <ligand>
        <name>Mg(2+)</name>
        <dbReference type="ChEBI" id="CHEBI:18420"/>
    </ligand>
</feature>
<dbReference type="PANTHER" id="PTHR11902">
    <property type="entry name" value="ENOLASE"/>
    <property type="match status" value="1"/>
</dbReference>
<dbReference type="GO" id="GO:0009986">
    <property type="term" value="C:cell surface"/>
    <property type="evidence" value="ECO:0007669"/>
    <property type="project" value="UniProtKB-SubCell"/>
</dbReference>
<comment type="pathway">
    <text evidence="1 9">Carbohydrate degradation; glycolysis; pyruvate from D-glyceraldehyde 3-phosphate: step 4/5.</text>
</comment>
<comment type="cofactor">
    <cofactor evidence="12">
        <name>Mg(2+)</name>
        <dbReference type="ChEBI" id="CHEBI:18420"/>
    </cofactor>
    <text evidence="12">Mg(2+) is required for catalysis and for stabilizing the dimer.</text>
</comment>
<dbReference type="GO" id="GO:0000015">
    <property type="term" value="C:phosphopyruvate hydratase complex"/>
    <property type="evidence" value="ECO:0007669"/>
    <property type="project" value="InterPro"/>
</dbReference>
<gene>
    <name evidence="9 15" type="primary">eno</name>
    <name evidence="15" type="ORF">IV500_11815</name>
</gene>
<dbReference type="NCBIfam" id="TIGR01060">
    <property type="entry name" value="eno"/>
    <property type="match status" value="1"/>
</dbReference>
<evidence type="ECO:0000256" key="11">
    <source>
        <dbReference type="PIRSR" id="PIRSR001400-2"/>
    </source>
</evidence>
<dbReference type="PIRSF" id="PIRSF001400">
    <property type="entry name" value="Enolase"/>
    <property type="match status" value="1"/>
</dbReference>
<feature type="binding site" evidence="11">
    <location>
        <position position="158"/>
    </location>
    <ligand>
        <name>substrate</name>
    </ligand>
</feature>
<protein>
    <recommendedName>
        <fullName evidence="4 9">Enolase</fullName>
        <ecNumber evidence="3 9">4.2.1.11</ecNumber>
    </recommendedName>
    <alternativeName>
        <fullName evidence="9">2-phospho-D-glycerate hydro-lyase</fullName>
    </alternativeName>
    <alternativeName>
        <fullName evidence="9">2-phosphoglycerate dehydratase</fullName>
    </alternativeName>
</protein>
<dbReference type="PRINTS" id="PR00148">
    <property type="entry name" value="ENOLASE"/>
</dbReference>
<dbReference type="CDD" id="cd03313">
    <property type="entry name" value="enolase"/>
    <property type="match status" value="1"/>
</dbReference>
<dbReference type="InterPro" id="IPR020811">
    <property type="entry name" value="Enolase_N"/>
</dbReference>
<feature type="domain" description="Enolase C-terminal TIM barrel" evidence="13">
    <location>
        <begin position="142"/>
        <end position="425"/>
    </location>
</feature>
<dbReference type="InterPro" id="IPR020809">
    <property type="entry name" value="Enolase_CS"/>
</dbReference>
<feature type="domain" description="Enolase N-terminal" evidence="14">
    <location>
        <begin position="6"/>
        <end position="135"/>
    </location>
</feature>
<feature type="binding site" evidence="9 12">
    <location>
        <position position="246"/>
    </location>
    <ligand>
        <name>Mg(2+)</name>
        <dbReference type="ChEBI" id="CHEBI:18420"/>
    </ligand>
</feature>
<evidence type="ECO:0000259" key="14">
    <source>
        <dbReference type="SMART" id="SM01193"/>
    </source>
</evidence>
<evidence type="ECO:0000256" key="2">
    <source>
        <dbReference type="ARBA" id="ARBA00009604"/>
    </source>
</evidence>
<dbReference type="InterPro" id="IPR036849">
    <property type="entry name" value="Enolase-like_C_sf"/>
</dbReference>
<feature type="binding site" evidence="11">
    <location>
        <position position="314"/>
    </location>
    <ligand>
        <name>substrate</name>
    </ligand>
</feature>
<evidence type="ECO:0000313" key="16">
    <source>
        <dbReference type="Proteomes" id="UP000655366"/>
    </source>
</evidence>
<feature type="active site" description="Proton acceptor" evidence="9 10">
    <location>
        <position position="339"/>
    </location>
</feature>
<dbReference type="SUPFAM" id="SSF51604">
    <property type="entry name" value="Enolase C-terminal domain-like"/>
    <property type="match status" value="1"/>
</dbReference>
<feature type="binding site" evidence="9">
    <location>
        <position position="339"/>
    </location>
    <ligand>
        <name>(2R)-2-phosphoglycerate</name>
        <dbReference type="ChEBI" id="CHEBI:58289"/>
    </ligand>
</feature>
<proteinExistence type="inferred from homology"/>
<name>A0A931G8B0_9MICC</name>
<dbReference type="InterPro" id="IPR020810">
    <property type="entry name" value="Enolase_C"/>
</dbReference>
<dbReference type="PANTHER" id="PTHR11902:SF1">
    <property type="entry name" value="ENOLASE"/>
    <property type="match status" value="1"/>
</dbReference>
<evidence type="ECO:0000256" key="12">
    <source>
        <dbReference type="PIRSR" id="PIRSR001400-3"/>
    </source>
</evidence>
<dbReference type="AlphaFoldDB" id="A0A931G8B0"/>
<keyword evidence="7 9" id="KW-0324">Glycolysis</keyword>
<evidence type="ECO:0000256" key="7">
    <source>
        <dbReference type="ARBA" id="ARBA00023152"/>
    </source>
</evidence>
<feature type="binding site" evidence="11">
    <location>
        <position position="390"/>
    </location>
    <ligand>
        <name>substrate</name>
    </ligand>
</feature>
<reference evidence="15 16" key="1">
    <citation type="submission" date="2020-11" db="EMBL/GenBank/DDBJ databases">
        <title>Arthrobacter antarcticus sp. nov., isolated from Antarctic Soil.</title>
        <authorList>
            <person name="Li J."/>
        </authorList>
    </citation>
    <scope>NUCLEOTIDE SEQUENCE [LARGE SCALE GENOMIC DNA]</scope>
    <source>
        <strain evidence="15 16">Z1-20</strain>
    </source>
</reference>
<evidence type="ECO:0000256" key="3">
    <source>
        <dbReference type="ARBA" id="ARBA00012058"/>
    </source>
</evidence>
<dbReference type="GO" id="GO:0000287">
    <property type="term" value="F:magnesium ion binding"/>
    <property type="evidence" value="ECO:0007669"/>
    <property type="project" value="UniProtKB-UniRule"/>
</dbReference>
<evidence type="ECO:0000256" key="10">
    <source>
        <dbReference type="PIRSR" id="PIRSR001400-1"/>
    </source>
</evidence>
<dbReference type="HAMAP" id="MF_00318">
    <property type="entry name" value="Enolase"/>
    <property type="match status" value="1"/>
</dbReference>
<evidence type="ECO:0000256" key="6">
    <source>
        <dbReference type="ARBA" id="ARBA00022842"/>
    </source>
</evidence>